<dbReference type="PROSITE" id="PS50110">
    <property type="entry name" value="RESPONSE_REGULATORY"/>
    <property type="match status" value="1"/>
</dbReference>
<name>A0ABT6N9C1_9FIRM</name>
<organism evidence="6 7">
    <name type="scientific">Fusibacter bizertensis</name>
    <dbReference type="NCBI Taxonomy" id="1488331"/>
    <lineage>
        <taxon>Bacteria</taxon>
        <taxon>Bacillati</taxon>
        <taxon>Bacillota</taxon>
        <taxon>Clostridia</taxon>
        <taxon>Eubacteriales</taxon>
        <taxon>Eubacteriales Family XII. Incertae Sedis</taxon>
        <taxon>Fusibacter</taxon>
    </lineage>
</organism>
<dbReference type="Pfam" id="PF00072">
    <property type="entry name" value="Response_reg"/>
    <property type="match status" value="1"/>
</dbReference>
<dbReference type="SUPFAM" id="SSF52172">
    <property type="entry name" value="CheY-like"/>
    <property type="match status" value="1"/>
</dbReference>
<evidence type="ECO:0000256" key="2">
    <source>
        <dbReference type="ARBA" id="ARBA00024867"/>
    </source>
</evidence>
<dbReference type="Gene3D" id="2.40.50.1020">
    <property type="entry name" value="LytTr DNA-binding domain"/>
    <property type="match status" value="1"/>
</dbReference>
<keyword evidence="3" id="KW-0597">Phosphoprotein</keyword>
<sequence length="237" mass="27945">MLKIAIVDDDFTYLEKLYQHLTQYEKDHDVSIQVTSYSNGFEMISHFKPIYDIIFLDIEMPHLNGMEVAKEIRKSDPHAVIVFITNTAKYAINGYEVQAFDYMMKPIDYTQFAIKFSAAIDVIDRKEEVNILVPVEDGIRNIKASEIIFIEVRNHWLFFITKEDEYKMLGSLREMNDKLRPYHFIMCNKSYLINLKHVVKMNSESVLMSGGHDLKMSRARKKEVQAAFIAYYNQMRW</sequence>
<evidence type="ECO:0000313" key="7">
    <source>
        <dbReference type="Proteomes" id="UP001158045"/>
    </source>
</evidence>
<dbReference type="EMBL" id="JARYZI010000001">
    <property type="protein sequence ID" value="MDH8677012.1"/>
    <property type="molecule type" value="Genomic_DNA"/>
</dbReference>
<evidence type="ECO:0000256" key="3">
    <source>
        <dbReference type="PROSITE-ProRule" id="PRU00169"/>
    </source>
</evidence>
<feature type="domain" description="Response regulatory" evidence="4">
    <location>
        <begin position="3"/>
        <end position="120"/>
    </location>
</feature>
<evidence type="ECO:0000313" key="6">
    <source>
        <dbReference type="EMBL" id="MDH8677012.1"/>
    </source>
</evidence>
<evidence type="ECO:0000259" key="5">
    <source>
        <dbReference type="PROSITE" id="PS50930"/>
    </source>
</evidence>
<dbReference type="PANTHER" id="PTHR37299">
    <property type="entry name" value="TRANSCRIPTIONAL REGULATOR-RELATED"/>
    <property type="match status" value="1"/>
</dbReference>
<keyword evidence="6" id="KW-0238">DNA-binding</keyword>
<evidence type="ECO:0000256" key="1">
    <source>
        <dbReference type="ARBA" id="ARBA00018672"/>
    </source>
</evidence>
<dbReference type="SMART" id="SM00850">
    <property type="entry name" value="LytTR"/>
    <property type="match status" value="1"/>
</dbReference>
<feature type="domain" description="HTH LytTR-type" evidence="5">
    <location>
        <begin position="131"/>
        <end position="230"/>
    </location>
</feature>
<comment type="caution">
    <text evidence="6">The sequence shown here is derived from an EMBL/GenBank/DDBJ whole genome shotgun (WGS) entry which is preliminary data.</text>
</comment>
<gene>
    <name evidence="6" type="ORF">QE109_02570</name>
</gene>
<dbReference type="Gene3D" id="3.40.50.2300">
    <property type="match status" value="1"/>
</dbReference>
<dbReference type="PANTHER" id="PTHR37299:SF1">
    <property type="entry name" value="STAGE 0 SPORULATION PROTEIN A HOMOLOG"/>
    <property type="match status" value="1"/>
</dbReference>
<dbReference type="GO" id="GO:0003677">
    <property type="term" value="F:DNA binding"/>
    <property type="evidence" value="ECO:0007669"/>
    <property type="project" value="UniProtKB-KW"/>
</dbReference>
<proteinExistence type="predicted"/>
<dbReference type="Proteomes" id="UP001158045">
    <property type="component" value="Unassembled WGS sequence"/>
</dbReference>
<dbReference type="InterPro" id="IPR046947">
    <property type="entry name" value="LytR-like"/>
</dbReference>
<keyword evidence="7" id="KW-1185">Reference proteome</keyword>
<dbReference type="InterPro" id="IPR007492">
    <property type="entry name" value="LytTR_DNA-bd_dom"/>
</dbReference>
<dbReference type="InterPro" id="IPR001789">
    <property type="entry name" value="Sig_transdc_resp-reg_receiver"/>
</dbReference>
<protein>
    <recommendedName>
        <fullName evidence="1">Stage 0 sporulation protein A homolog</fullName>
    </recommendedName>
</protein>
<dbReference type="InterPro" id="IPR011006">
    <property type="entry name" value="CheY-like_superfamily"/>
</dbReference>
<feature type="modified residue" description="4-aspartylphosphate" evidence="3">
    <location>
        <position position="57"/>
    </location>
</feature>
<dbReference type="RefSeq" id="WP_281092811.1">
    <property type="nucleotide sequence ID" value="NZ_JARYZI010000001.1"/>
</dbReference>
<dbReference type="PROSITE" id="PS50930">
    <property type="entry name" value="HTH_LYTTR"/>
    <property type="match status" value="1"/>
</dbReference>
<evidence type="ECO:0000259" key="4">
    <source>
        <dbReference type="PROSITE" id="PS50110"/>
    </source>
</evidence>
<dbReference type="SMART" id="SM00448">
    <property type="entry name" value="REC"/>
    <property type="match status" value="1"/>
</dbReference>
<accession>A0ABT6N9C1</accession>
<dbReference type="Pfam" id="PF04397">
    <property type="entry name" value="LytTR"/>
    <property type="match status" value="1"/>
</dbReference>
<comment type="function">
    <text evidence="2">May play the central regulatory role in sporulation. It may be an element of the effector pathway responsible for the activation of sporulation genes in response to nutritional stress. Spo0A may act in concert with spo0H (a sigma factor) to control the expression of some genes that are critical to the sporulation process.</text>
</comment>
<reference evidence="6 7" key="1">
    <citation type="submission" date="2023-04" db="EMBL/GenBank/DDBJ databases">
        <title>Fusibacter bizertensis strain WBS, isolated from littoral bottom sediments of the Arctic seas - biochemical and genomic analysis.</title>
        <authorList>
            <person name="Brioukhanov A.L."/>
        </authorList>
    </citation>
    <scope>NUCLEOTIDE SEQUENCE [LARGE SCALE GENOMIC DNA]</scope>
    <source>
        <strain evidence="6 7">WBS</strain>
    </source>
</reference>